<dbReference type="Gene3D" id="3.40.50.300">
    <property type="entry name" value="P-loop containing nucleotide triphosphate hydrolases"/>
    <property type="match status" value="1"/>
</dbReference>
<dbReference type="PANTHER" id="PTHR21087:SF16">
    <property type="entry name" value="SHIKIMATE KINASE 1, CHLOROPLASTIC"/>
    <property type="match status" value="1"/>
</dbReference>
<dbReference type="GO" id="GO:0004765">
    <property type="term" value="F:shikimate kinase activity"/>
    <property type="evidence" value="ECO:0007669"/>
    <property type="project" value="UniProtKB-UniRule"/>
</dbReference>
<comment type="caution">
    <text evidence="7">Lacks conserved residue(s) required for the propagation of feature annotation.</text>
</comment>
<dbReference type="InterPro" id="IPR031322">
    <property type="entry name" value="Shikimate/glucono_kinase"/>
</dbReference>
<keyword evidence="7" id="KW-0963">Cytoplasm</keyword>
<comment type="function">
    <text evidence="7">Catalyzes the specific phosphorylation of the 3-hydroxyl group of shikimic acid using ATP as a cosubstrate.</text>
</comment>
<comment type="catalytic activity">
    <reaction evidence="7">
        <text>shikimate + ATP = 3-phosphoshikimate + ADP + H(+)</text>
        <dbReference type="Rhea" id="RHEA:13121"/>
        <dbReference type="ChEBI" id="CHEBI:15378"/>
        <dbReference type="ChEBI" id="CHEBI:30616"/>
        <dbReference type="ChEBI" id="CHEBI:36208"/>
        <dbReference type="ChEBI" id="CHEBI:145989"/>
        <dbReference type="ChEBI" id="CHEBI:456216"/>
        <dbReference type="EC" id="2.7.1.71"/>
    </reaction>
</comment>
<comment type="subunit">
    <text evidence="7">Monomer.</text>
</comment>
<evidence type="ECO:0000256" key="1">
    <source>
        <dbReference type="ARBA" id="ARBA00022605"/>
    </source>
</evidence>
<dbReference type="EMBL" id="MN577574">
    <property type="protein sequence ID" value="QGT51469.1"/>
    <property type="molecule type" value="Genomic_DNA"/>
</dbReference>
<dbReference type="GO" id="GO:0009423">
    <property type="term" value="P:chorismate biosynthetic process"/>
    <property type="evidence" value="ECO:0007669"/>
    <property type="project" value="UniProtKB-UniRule"/>
</dbReference>
<feature type="binding site" evidence="7">
    <location>
        <position position="42"/>
    </location>
    <ligand>
        <name>substrate</name>
    </ligand>
</feature>
<dbReference type="AlphaFoldDB" id="A0A650ENU2"/>
<comment type="similarity">
    <text evidence="7">Belongs to the shikimate kinase family.</text>
</comment>
<keyword evidence="1 7" id="KW-0028">Amino-acid biosynthesis</keyword>
<dbReference type="EC" id="2.7.1.71" evidence="7"/>
<dbReference type="PANTHER" id="PTHR21087">
    <property type="entry name" value="SHIKIMATE KINASE"/>
    <property type="match status" value="1"/>
</dbReference>
<comment type="pathway">
    <text evidence="7">Metabolic intermediate biosynthesis; chorismate biosynthesis; chorismate from D-erythrose 4-phosphate and phosphoenolpyruvate: step 5/7.</text>
</comment>
<dbReference type="SUPFAM" id="SSF52540">
    <property type="entry name" value="P-loop containing nucleoside triphosphate hydrolases"/>
    <property type="match status" value="1"/>
</dbReference>
<evidence type="ECO:0000256" key="5">
    <source>
        <dbReference type="ARBA" id="ARBA00022840"/>
    </source>
</evidence>
<dbReference type="GO" id="GO:0005829">
    <property type="term" value="C:cytosol"/>
    <property type="evidence" value="ECO:0007669"/>
    <property type="project" value="TreeGrafter"/>
</dbReference>
<feature type="binding site" evidence="7">
    <location>
        <begin position="20"/>
        <end position="25"/>
    </location>
    <ligand>
        <name>ATP</name>
        <dbReference type="ChEBI" id="CHEBI:30616"/>
    </ligand>
</feature>
<dbReference type="Pfam" id="PF01202">
    <property type="entry name" value="SKI"/>
    <property type="match status" value="2"/>
</dbReference>
<keyword evidence="7" id="KW-0460">Magnesium</keyword>
<dbReference type="PRINTS" id="PR01100">
    <property type="entry name" value="SHIKIMTKNASE"/>
</dbReference>
<dbReference type="UniPathway" id="UPA00053">
    <property type="reaction ID" value="UER00088"/>
</dbReference>
<evidence type="ECO:0000256" key="7">
    <source>
        <dbReference type="HAMAP-Rule" id="MF_00109"/>
    </source>
</evidence>
<reference evidence="8" key="1">
    <citation type="journal article" date="2020" name="J. ISSAAS">
        <title>Lactobacilli and other gastrointestinal microbiota of Peromyscus leucopus, reservoir host for agents of Lyme disease and other zoonoses in North America.</title>
        <authorList>
            <person name="Milovic A."/>
            <person name="Bassam K."/>
            <person name="Shao H."/>
            <person name="Chatzistamou I."/>
            <person name="Tufts D.M."/>
            <person name="Diuk-Wasser M."/>
            <person name="Barbour A.G."/>
        </authorList>
    </citation>
    <scope>NUCLEOTIDE SEQUENCE</scope>
    <source>
        <strain evidence="8">LL50</strain>
    </source>
</reference>
<dbReference type="HAMAP" id="MF_00109">
    <property type="entry name" value="Shikimate_kinase"/>
    <property type="match status" value="1"/>
</dbReference>
<protein>
    <recommendedName>
        <fullName evidence="7">Shikimate kinase</fullName>
        <shortName evidence="7">SK</shortName>
        <ecNumber evidence="7">2.7.1.71</ecNumber>
    </recommendedName>
</protein>
<feature type="binding site" evidence="7">
    <location>
        <position position="200"/>
    </location>
    <ligand>
        <name>substrate</name>
    </ligand>
</feature>
<keyword evidence="4 7" id="KW-0418">Kinase</keyword>
<keyword evidence="5 7" id="KW-0067">ATP-binding</keyword>
<proteinExistence type="inferred from homology"/>
<keyword evidence="7" id="KW-0479">Metal-binding</keyword>
<accession>A0A650ENU2</accession>
<evidence type="ECO:0000256" key="3">
    <source>
        <dbReference type="ARBA" id="ARBA00022741"/>
    </source>
</evidence>
<feature type="binding site" evidence="7">
    <location>
        <position position="128"/>
    </location>
    <ligand>
        <name>substrate</name>
    </ligand>
</feature>
<evidence type="ECO:0000313" key="8">
    <source>
        <dbReference type="EMBL" id="QGT51469.1"/>
    </source>
</evidence>
<name>A0A650ENU2_9SPIO</name>
<evidence type="ECO:0000256" key="2">
    <source>
        <dbReference type="ARBA" id="ARBA00022679"/>
    </source>
</evidence>
<dbReference type="GO" id="GO:0009073">
    <property type="term" value="P:aromatic amino acid family biosynthetic process"/>
    <property type="evidence" value="ECO:0007669"/>
    <property type="project" value="UniProtKB-KW"/>
</dbReference>
<evidence type="ECO:0000256" key="4">
    <source>
        <dbReference type="ARBA" id="ARBA00022777"/>
    </source>
</evidence>
<dbReference type="GO" id="GO:0008652">
    <property type="term" value="P:amino acid biosynthetic process"/>
    <property type="evidence" value="ECO:0007669"/>
    <property type="project" value="UniProtKB-KW"/>
</dbReference>
<keyword evidence="6 7" id="KW-0057">Aromatic amino acid biosynthesis</keyword>
<gene>
    <name evidence="7" type="primary">aroK</name>
    <name evidence="8" type="ORF">Unknown280_1610</name>
</gene>
<keyword evidence="2 7" id="KW-0808">Transferase</keyword>
<evidence type="ECO:0000256" key="6">
    <source>
        <dbReference type="ARBA" id="ARBA00023141"/>
    </source>
</evidence>
<organism evidence="8">
    <name type="scientific">uncultured Spirochaetaceae bacterium</name>
    <dbReference type="NCBI Taxonomy" id="201186"/>
    <lineage>
        <taxon>Bacteria</taxon>
        <taxon>Pseudomonadati</taxon>
        <taxon>Spirochaetota</taxon>
        <taxon>Spirochaetia</taxon>
        <taxon>Spirochaetales</taxon>
        <taxon>Spirochaetaceae</taxon>
        <taxon>environmental samples</taxon>
    </lineage>
</organism>
<dbReference type="InterPro" id="IPR027417">
    <property type="entry name" value="P-loop_NTPase"/>
</dbReference>
<comment type="subcellular location">
    <subcellularLocation>
        <location evidence="7">Cytoplasm</location>
    </subcellularLocation>
</comment>
<comment type="cofactor">
    <cofactor evidence="7">
        <name>Mg(2+)</name>
        <dbReference type="ChEBI" id="CHEBI:18420"/>
    </cofactor>
    <text evidence="7">Binds 1 Mg(2+) ion per subunit.</text>
</comment>
<dbReference type="GO" id="GO:0000287">
    <property type="term" value="F:magnesium ion binding"/>
    <property type="evidence" value="ECO:0007669"/>
    <property type="project" value="UniProtKB-UniRule"/>
</dbReference>
<feature type="binding site" evidence="7">
    <location>
        <position position="172"/>
    </location>
    <ligand>
        <name>ATP</name>
        <dbReference type="ChEBI" id="CHEBI:30616"/>
    </ligand>
</feature>
<dbReference type="GO" id="GO:0005524">
    <property type="term" value="F:ATP binding"/>
    <property type="evidence" value="ECO:0007669"/>
    <property type="project" value="UniProtKB-UniRule"/>
</dbReference>
<dbReference type="InterPro" id="IPR000623">
    <property type="entry name" value="Shikimate_kinase/TSH1"/>
</dbReference>
<keyword evidence="3 7" id="KW-0547">Nucleotide-binding</keyword>
<sequence>MEKMKTKIFECALIFVGIKHCGKSTQGKRIASHLGLEFFDTDDLIQKYEGISPREIYTKFGKEKFMEAEKNACQKLAEFFETQNQKYEIENCAEVDSVETVCRASENSEQNAQCGLCKKNAFVAATGGGICENKNAIEILKTFGTIIFLQTNEKTAADRIVREADFSTTPARNLPAYIAEKNPRTEKETREIFHDFFMRRTNRYKKIADVIVQMENASKEINTEKILAALGMKC</sequence>
<feature type="binding site" evidence="7">
    <location>
        <position position="24"/>
    </location>
    <ligand>
        <name>Mg(2+)</name>
        <dbReference type="ChEBI" id="CHEBI:18420"/>
    </ligand>
</feature>